<dbReference type="Gene3D" id="2.30.30.60">
    <property type="match status" value="1"/>
</dbReference>
<dbReference type="EMBL" id="LT629763">
    <property type="protein sequence ID" value="SDS65634.1"/>
    <property type="molecule type" value="Genomic_DNA"/>
</dbReference>
<dbReference type="InterPro" id="IPR045275">
    <property type="entry name" value="MscS_archaea/bacteria_type"/>
</dbReference>
<dbReference type="PANTHER" id="PTHR30221">
    <property type="entry name" value="SMALL-CONDUCTANCE MECHANOSENSITIVE CHANNEL"/>
    <property type="match status" value="1"/>
</dbReference>
<evidence type="ECO:0000256" key="3">
    <source>
        <dbReference type="ARBA" id="ARBA00022475"/>
    </source>
</evidence>
<dbReference type="GO" id="GO:0008381">
    <property type="term" value="F:mechanosensitive monoatomic ion channel activity"/>
    <property type="evidence" value="ECO:0007669"/>
    <property type="project" value="InterPro"/>
</dbReference>
<dbReference type="SUPFAM" id="SSF82861">
    <property type="entry name" value="Mechanosensitive channel protein MscS (YggB), transmembrane region"/>
    <property type="match status" value="1"/>
</dbReference>
<feature type="transmembrane region" description="Helical" evidence="7">
    <location>
        <begin position="26"/>
        <end position="49"/>
    </location>
</feature>
<dbReference type="SUPFAM" id="SSF50182">
    <property type="entry name" value="Sm-like ribonucleoproteins"/>
    <property type="match status" value="1"/>
</dbReference>
<keyword evidence="7" id="KW-0406">Ion transport</keyword>
<evidence type="ECO:0000259" key="10">
    <source>
        <dbReference type="Pfam" id="PF21082"/>
    </source>
</evidence>
<dbReference type="Proteomes" id="UP000243413">
    <property type="component" value="Chromosome I"/>
</dbReference>
<gene>
    <name evidence="11" type="ORF">NBRC116187_26340</name>
    <name evidence="12" type="ORF">SAMN05216271_2407</name>
</gene>
<dbReference type="Proteomes" id="UP001486808">
    <property type="component" value="Unassembled WGS sequence"/>
</dbReference>
<evidence type="ECO:0000256" key="8">
    <source>
        <dbReference type="SAM" id="MobiDB-lite"/>
    </source>
</evidence>
<dbReference type="Pfam" id="PF00924">
    <property type="entry name" value="MS_channel_2nd"/>
    <property type="match status" value="1"/>
</dbReference>
<comment type="caution">
    <text evidence="7">Lacks conserved residue(s) required for the propagation of feature annotation.</text>
</comment>
<dbReference type="Gene3D" id="3.30.70.100">
    <property type="match status" value="1"/>
</dbReference>
<protein>
    <recommendedName>
        <fullName evidence="7">Small-conductance mechanosensitive channel</fullName>
    </recommendedName>
</protein>
<feature type="compositionally biased region" description="Low complexity" evidence="8">
    <location>
        <begin position="286"/>
        <end position="301"/>
    </location>
</feature>
<keyword evidence="7" id="KW-0813">Transport</keyword>
<evidence type="ECO:0000256" key="6">
    <source>
        <dbReference type="ARBA" id="ARBA00023136"/>
    </source>
</evidence>
<dbReference type="Gene3D" id="1.10.287.1260">
    <property type="match status" value="1"/>
</dbReference>
<keyword evidence="14" id="KW-1185">Reference proteome</keyword>
<dbReference type="InterPro" id="IPR006685">
    <property type="entry name" value="MscS_channel_2nd"/>
</dbReference>
<evidence type="ECO:0000256" key="7">
    <source>
        <dbReference type="RuleBase" id="RU369025"/>
    </source>
</evidence>
<name>A0A1H1TZU6_9GAMM</name>
<dbReference type="RefSeq" id="WP_092286954.1">
    <property type="nucleotide sequence ID" value="NZ_BAABWD010000003.1"/>
</dbReference>
<comment type="subunit">
    <text evidence="7">Homoheptamer.</text>
</comment>
<keyword evidence="6 7" id="KW-0472">Membrane</keyword>
<evidence type="ECO:0000259" key="9">
    <source>
        <dbReference type="Pfam" id="PF00924"/>
    </source>
</evidence>
<comment type="similarity">
    <text evidence="2 7">Belongs to the MscS (TC 1.A.23) family.</text>
</comment>
<accession>A0A1H1TZU6</accession>
<dbReference type="InterPro" id="IPR049278">
    <property type="entry name" value="MS_channel_C"/>
</dbReference>
<keyword evidence="7" id="KW-0997">Cell inner membrane</keyword>
<evidence type="ECO:0000256" key="2">
    <source>
        <dbReference type="ARBA" id="ARBA00008017"/>
    </source>
</evidence>
<keyword evidence="7" id="KW-0407">Ion channel</keyword>
<reference evidence="11 14" key="3">
    <citation type="submission" date="2024-04" db="EMBL/GenBank/DDBJ databases">
        <title>Draft genome sequence of Halopseudomonas sabulinigri NBRC 116187.</title>
        <authorList>
            <person name="Miyakawa T."/>
            <person name="Kusuya Y."/>
            <person name="Miura T."/>
        </authorList>
    </citation>
    <scope>NUCLEOTIDE SEQUENCE [LARGE SCALE GENOMIC DNA]</scope>
    <source>
        <strain evidence="11 14">4NH20-0042</strain>
    </source>
</reference>
<dbReference type="InterPro" id="IPR011066">
    <property type="entry name" value="MscS_channel_C_sf"/>
</dbReference>
<comment type="function">
    <text evidence="7">Mechanosensitive channel that participates in the regulation of osmotic pressure changes within the cell, opening in response to stretch forces in the membrane lipid bilayer, without the need for other proteins. Contributes to normal resistance to hypoosmotic shock. Forms an ion channel of 1.0 nanosiemens conductance with a slight preference for anions.</text>
</comment>
<evidence type="ECO:0000256" key="5">
    <source>
        <dbReference type="ARBA" id="ARBA00022989"/>
    </source>
</evidence>
<reference evidence="12" key="2">
    <citation type="submission" date="2016-10" db="EMBL/GenBank/DDBJ databases">
        <authorList>
            <person name="de Groot N.N."/>
        </authorList>
    </citation>
    <scope>NUCLEOTIDE SEQUENCE [LARGE SCALE GENOMIC DNA]</scope>
    <source>
        <strain evidence="12">JCM 14963</strain>
    </source>
</reference>
<evidence type="ECO:0000256" key="4">
    <source>
        <dbReference type="ARBA" id="ARBA00022692"/>
    </source>
</evidence>
<feature type="transmembrane region" description="Helical" evidence="7">
    <location>
        <begin position="93"/>
        <end position="112"/>
    </location>
</feature>
<dbReference type="SUPFAM" id="SSF82689">
    <property type="entry name" value="Mechanosensitive channel protein MscS (YggB), C-terminal domain"/>
    <property type="match status" value="1"/>
</dbReference>
<dbReference type="PANTHER" id="PTHR30221:SF1">
    <property type="entry name" value="SMALL-CONDUCTANCE MECHANOSENSITIVE CHANNEL"/>
    <property type="match status" value="1"/>
</dbReference>
<dbReference type="STRING" id="472181.SAMN05216271_2407"/>
<feature type="region of interest" description="Disordered" evidence="8">
    <location>
        <begin position="286"/>
        <end position="338"/>
    </location>
</feature>
<keyword evidence="5 7" id="KW-1133">Transmembrane helix</keyword>
<dbReference type="OrthoDB" id="9793781at2"/>
<dbReference type="Pfam" id="PF21082">
    <property type="entry name" value="MS_channel_3rd"/>
    <property type="match status" value="1"/>
</dbReference>
<feature type="domain" description="Mechanosensitive ion channel MscS C-terminal" evidence="10">
    <location>
        <begin position="189"/>
        <end position="268"/>
    </location>
</feature>
<keyword evidence="4 7" id="KW-0812">Transmembrane</keyword>
<organism evidence="12 13">
    <name type="scientific">Halopseudomonas sabulinigri</name>
    <dbReference type="NCBI Taxonomy" id="472181"/>
    <lineage>
        <taxon>Bacteria</taxon>
        <taxon>Pseudomonadati</taxon>
        <taxon>Pseudomonadota</taxon>
        <taxon>Gammaproteobacteria</taxon>
        <taxon>Pseudomonadales</taxon>
        <taxon>Pseudomonadaceae</taxon>
        <taxon>Halopseudomonas</taxon>
    </lineage>
</organism>
<dbReference type="InterPro" id="IPR010920">
    <property type="entry name" value="LSM_dom_sf"/>
</dbReference>
<sequence length="338" mass="37151">MNAEQLQFNLDPVIQRLLEEAYSLLAALPLLLLALIMVWLCWALGGWLSRRALLERVASRNPFMRDLTRTTVRWSATLIGVLIALEIMNATALVGAVLGTAGVLGVALGFAFKNTMENYLAGILMSLRQPFAPKDHVVIDGNEGVVVALTSRATVLMTLDGNHLRIPNALVFSSVMLNYTRNPSRRFAFDVGIGVNEDLVRAQRIGTDKLNALDGVMDTPPPRAYITALGDSNVQVRYHAWVDQRSHDFVSVKSEAIRQVKLALEAAEMDMPEPIYRVQITERGSAPQATASAQASRQTSAEDAAIDMRVKPDLDAQIAQDQHQRGSEDLLDPNAPRE</sequence>
<dbReference type="AlphaFoldDB" id="A0A1H1TZU6"/>
<evidence type="ECO:0000313" key="12">
    <source>
        <dbReference type="EMBL" id="SDS65634.1"/>
    </source>
</evidence>
<evidence type="ECO:0000313" key="13">
    <source>
        <dbReference type="Proteomes" id="UP000243413"/>
    </source>
</evidence>
<comment type="subcellular location">
    <subcellularLocation>
        <location evidence="7">Cell inner membrane</location>
        <topology evidence="7">Multi-pass membrane protein</topology>
    </subcellularLocation>
    <subcellularLocation>
        <location evidence="1">Cell membrane</location>
        <topology evidence="1">Multi-pass membrane protein</topology>
    </subcellularLocation>
</comment>
<dbReference type="EMBL" id="BAABWD010000003">
    <property type="protein sequence ID" value="GAA6132274.1"/>
    <property type="molecule type" value="Genomic_DNA"/>
</dbReference>
<evidence type="ECO:0000313" key="11">
    <source>
        <dbReference type="EMBL" id="GAA6132274.1"/>
    </source>
</evidence>
<feature type="domain" description="Mechanosensitive ion channel MscS" evidence="9">
    <location>
        <begin position="115"/>
        <end position="181"/>
    </location>
</feature>
<keyword evidence="3" id="KW-1003">Cell membrane</keyword>
<evidence type="ECO:0000313" key="14">
    <source>
        <dbReference type="Proteomes" id="UP001486808"/>
    </source>
</evidence>
<proteinExistence type="inferred from homology"/>
<evidence type="ECO:0000256" key="1">
    <source>
        <dbReference type="ARBA" id="ARBA00004651"/>
    </source>
</evidence>
<dbReference type="InterPro" id="IPR011014">
    <property type="entry name" value="MscS_channel_TM-2"/>
</dbReference>
<reference evidence="13" key="1">
    <citation type="submission" date="2016-10" db="EMBL/GenBank/DDBJ databases">
        <authorList>
            <person name="Varghese N."/>
            <person name="Submissions S."/>
        </authorList>
    </citation>
    <scope>NUCLEOTIDE SEQUENCE [LARGE SCALE GENOMIC DNA]</scope>
    <source>
        <strain evidence="13">JCM 14963</strain>
    </source>
</reference>
<dbReference type="InterPro" id="IPR023408">
    <property type="entry name" value="MscS_beta-dom_sf"/>
</dbReference>
<dbReference type="GO" id="GO:0005886">
    <property type="term" value="C:plasma membrane"/>
    <property type="evidence" value="ECO:0007669"/>
    <property type="project" value="UniProtKB-SubCell"/>
</dbReference>